<name>A0ABY0TFP5_9PROT</name>
<keyword evidence="2" id="KW-1185">Reference proteome</keyword>
<dbReference type="RefSeq" id="WP_074632300.1">
    <property type="nucleotide sequence ID" value="NZ_FNKY01000001.1"/>
</dbReference>
<dbReference type="Proteomes" id="UP000183471">
    <property type="component" value="Unassembled WGS sequence"/>
</dbReference>
<dbReference type="Gene3D" id="2.60.120.620">
    <property type="entry name" value="q2cbj1_9rhob like domain"/>
    <property type="match status" value="1"/>
</dbReference>
<protein>
    <submittedName>
        <fullName evidence="1">Uncharacterized protein</fullName>
    </submittedName>
</protein>
<gene>
    <name evidence="1" type="ORF">SAMN05216402_2140</name>
</gene>
<evidence type="ECO:0000313" key="1">
    <source>
        <dbReference type="EMBL" id="SDQ75051.1"/>
    </source>
</evidence>
<reference evidence="1 2" key="1">
    <citation type="submission" date="2016-10" db="EMBL/GenBank/DDBJ databases">
        <authorList>
            <person name="Varghese N."/>
            <person name="Submissions S."/>
        </authorList>
    </citation>
    <scope>NUCLEOTIDE SEQUENCE [LARGE SCALE GENOMIC DNA]</scope>
    <source>
        <strain evidence="1 2">Nl1</strain>
    </source>
</reference>
<dbReference type="SUPFAM" id="SSF51197">
    <property type="entry name" value="Clavaminate synthase-like"/>
    <property type="match status" value="1"/>
</dbReference>
<dbReference type="EMBL" id="FNKY01000001">
    <property type="protein sequence ID" value="SDQ75051.1"/>
    <property type="molecule type" value="Genomic_DNA"/>
</dbReference>
<proteinExistence type="predicted"/>
<organism evidence="1 2">
    <name type="scientific">Nitrosospira multiformis</name>
    <dbReference type="NCBI Taxonomy" id="1231"/>
    <lineage>
        <taxon>Bacteria</taxon>
        <taxon>Pseudomonadati</taxon>
        <taxon>Pseudomonadota</taxon>
        <taxon>Betaproteobacteria</taxon>
        <taxon>Nitrosomonadales</taxon>
        <taxon>Nitrosomonadaceae</taxon>
        <taxon>Nitrosospira</taxon>
    </lineage>
</organism>
<evidence type="ECO:0000313" key="2">
    <source>
        <dbReference type="Proteomes" id="UP000183471"/>
    </source>
</evidence>
<sequence length="185" mass="20917">MNLAVIKYDTEKYDFRAWASSVLGFEPLENIHERADLKAYEDVAAQINTCRDELTSGFGHCKPIYMDFIQSVIAPFYGGINSYQIPPSFRFHFSGKGSSAFHRDRDYGVNPGHLNVWIPLTQVRGSNSIWIESEEGLSDFSPVELEYGQALIFDGPNLCHGSVFNDTPSSRVSMDFRFSPCRARD</sequence>
<accession>A0ABY0TFP5</accession>
<comment type="caution">
    <text evidence="1">The sequence shown here is derived from an EMBL/GenBank/DDBJ whole genome shotgun (WGS) entry which is preliminary data.</text>
</comment>